<dbReference type="PROSITE" id="PS00688">
    <property type="entry name" value="SIGMA54_INTERACT_3"/>
    <property type="match status" value="1"/>
</dbReference>
<dbReference type="SUPFAM" id="SSF52540">
    <property type="entry name" value="P-loop containing nucleoside triphosphate hydrolases"/>
    <property type="match status" value="1"/>
</dbReference>
<keyword evidence="2" id="KW-0067">ATP-binding</keyword>
<gene>
    <name evidence="8" type="ORF">QTN89_20915</name>
</gene>
<dbReference type="PANTHER" id="PTHR32071:SF122">
    <property type="entry name" value="SIGMA FACTOR"/>
    <property type="match status" value="1"/>
</dbReference>
<dbReference type="InterPro" id="IPR009057">
    <property type="entry name" value="Homeodomain-like_sf"/>
</dbReference>
<feature type="modified residue" description="4-aspartylphosphate" evidence="5">
    <location>
        <position position="57"/>
    </location>
</feature>
<keyword evidence="9" id="KW-1185">Reference proteome</keyword>
<evidence type="ECO:0000313" key="8">
    <source>
        <dbReference type="EMBL" id="MDM4017921.1"/>
    </source>
</evidence>
<keyword evidence="3" id="KW-0805">Transcription regulation</keyword>
<dbReference type="Gene3D" id="1.10.10.60">
    <property type="entry name" value="Homeodomain-like"/>
    <property type="match status" value="1"/>
</dbReference>
<accession>A0ABT7PNQ3</accession>
<dbReference type="PROSITE" id="PS50110">
    <property type="entry name" value="RESPONSE_REGULATORY"/>
    <property type="match status" value="1"/>
</dbReference>
<dbReference type="Pfam" id="PF25601">
    <property type="entry name" value="AAA_lid_14"/>
    <property type="match status" value="1"/>
</dbReference>
<keyword evidence="1" id="KW-0547">Nucleotide-binding</keyword>
<protein>
    <submittedName>
        <fullName evidence="8">Sigma-54 dependent transcriptional regulator</fullName>
    </submittedName>
</protein>
<evidence type="ECO:0000259" key="6">
    <source>
        <dbReference type="PROSITE" id="PS50045"/>
    </source>
</evidence>
<dbReference type="SMART" id="SM00448">
    <property type="entry name" value="REC"/>
    <property type="match status" value="1"/>
</dbReference>
<keyword evidence="5" id="KW-0597">Phosphoprotein</keyword>
<dbReference type="InterPro" id="IPR027417">
    <property type="entry name" value="P-loop_NTPase"/>
</dbReference>
<name>A0ABT7PNQ3_9BACT</name>
<evidence type="ECO:0000256" key="1">
    <source>
        <dbReference type="ARBA" id="ARBA00022741"/>
    </source>
</evidence>
<dbReference type="InterPro" id="IPR058031">
    <property type="entry name" value="AAA_lid_NorR"/>
</dbReference>
<evidence type="ECO:0000256" key="3">
    <source>
        <dbReference type="ARBA" id="ARBA00023015"/>
    </source>
</evidence>
<dbReference type="RefSeq" id="WP_289165512.1">
    <property type="nucleotide sequence ID" value="NZ_JASZZN010000017.1"/>
</dbReference>
<dbReference type="PROSITE" id="PS00675">
    <property type="entry name" value="SIGMA54_INTERACT_1"/>
    <property type="match status" value="1"/>
</dbReference>
<evidence type="ECO:0000256" key="2">
    <source>
        <dbReference type="ARBA" id="ARBA00022840"/>
    </source>
</evidence>
<dbReference type="SMART" id="SM00382">
    <property type="entry name" value="AAA"/>
    <property type="match status" value="1"/>
</dbReference>
<comment type="caution">
    <text evidence="8">The sequence shown here is derived from an EMBL/GenBank/DDBJ whole genome shotgun (WGS) entry which is preliminary data.</text>
</comment>
<evidence type="ECO:0000259" key="7">
    <source>
        <dbReference type="PROSITE" id="PS50110"/>
    </source>
</evidence>
<dbReference type="Pfam" id="PF00072">
    <property type="entry name" value="Response_reg"/>
    <property type="match status" value="1"/>
</dbReference>
<dbReference type="InterPro" id="IPR003593">
    <property type="entry name" value="AAA+_ATPase"/>
</dbReference>
<dbReference type="Gene3D" id="3.40.50.2300">
    <property type="match status" value="1"/>
</dbReference>
<dbReference type="Gene3D" id="3.40.50.300">
    <property type="entry name" value="P-loop containing nucleotide triphosphate hydrolases"/>
    <property type="match status" value="1"/>
</dbReference>
<dbReference type="PANTHER" id="PTHR32071">
    <property type="entry name" value="TRANSCRIPTIONAL REGULATORY PROTEIN"/>
    <property type="match status" value="1"/>
</dbReference>
<dbReference type="InterPro" id="IPR001789">
    <property type="entry name" value="Sig_transdc_resp-reg_receiver"/>
</dbReference>
<dbReference type="EMBL" id="JASZZN010000017">
    <property type="protein sequence ID" value="MDM4017921.1"/>
    <property type="molecule type" value="Genomic_DNA"/>
</dbReference>
<dbReference type="InterPro" id="IPR025944">
    <property type="entry name" value="Sigma_54_int_dom_CS"/>
</dbReference>
<proteinExistence type="predicted"/>
<feature type="domain" description="Response regulatory" evidence="7">
    <location>
        <begin position="8"/>
        <end position="122"/>
    </location>
</feature>
<sequence length="475" mass="52742">MTKQSPQRILVADDEPLYRETTAEFLREEGFECICVENADDAITVLKEMDFDLILTDLNMPGNLKLELLREGRETYAHVPMIVITGVPSISSAIESVRLGITDYLLKPIKLDELLVAVKRAIEQKPSNRGAPITGPQDVALPTQTVHGATTLHRVPPVVGESDGMREVFEIVSKVAQGNANVLVTGESGTGKEVIAEMIHRLSARSERGFQVIDCTAIPDTLFESVLFGHTQGAFTGAIKDQAGLLRAADGGTAFFDEIGELPMPLQAKLLRVVQSQTFTAVGSDRPAKIDTRFICATNRNLSDEVEAGRFRQDLFYRLAVIHIQLPPLRERGQDIVRLAETFLQQLLPAGSNLEGFSEEAIESFLRYRWPGNVRELRNVVERSIALAQGTNIRREDLPVPLQNPNDTADQDWVDLTEISRDEALDRADRDYLTKLLRKHQGVIARAARQAGLSRQGMHKLLNRHGIIADDFRSP</sequence>
<dbReference type="Pfam" id="PF00158">
    <property type="entry name" value="Sigma54_activat"/>
    <property type="match status" value="1"/>
</dbReference>
<organism evidence="8 9">
    <name type="scientific">Roseiconus lacunae</name>
    <dbReference type="NCBI Taxonomy" id="2605694"/>
    <lineage>
        <taxon>Bacteria</taxon>
        <taxon>Pseudomonadati</taxon>
        <taxon>Planctomycetota</taxon>
        <taxon>Planctomycetia</taxon>
        <taxon>Pirellulales</taxon>
        <taxon>Pirellulaceae</taxon>
        <taxon>Roseiconus</taxon>
    </lineage>
</organism>
<dbReference type="PROSITE" id="PS50045">
    <property type="entry name" value="SIGMA54_INTERACT_4"/>
    <property type="match status" value="1"/>
</dbReference>
<evidence type="ECO:0000256" key="4">
    <source>
        <dbReference type="ARBA" id="ARBA00023163"/>
    </source>
</evidence>
<feature type="domain" description="Sigma-54 factor interaction" evidence="6">
    <location>
        <begin position="158"/>
        <end position="386"/>
    </location>
</feature>
<dbReference type="InterPro" id="IPR011006">
    <property type="entry name" value="CheY-like_superfamily"/>
</dbReference>
<dbReference type="CDD" id="cd00009">
    <property type="entry name" value="AAA"/>
    <property type="match status" value="1"/>
</dbReference>
<dbReference type="SUPFAM" id="SSF46689">
    <property type="entry name" value="Homeodomain-like"/>
    <property type="match status" value="1"/>
</dbReference>
<evidence type="ECO:0000313" key="9">
    <source>
        <dbReference type="Proteomes" id="UP001239462"/>
    </source>
</evidence>
<dbReference type="InterPro" id="IPR025662">
    <property type="entry name" value="Sigma_54_int_dom_ATP-bd_1"/>
</dbReference>
<dbReference type="Proteomes" id="UP001239462">
    <property type="component" value="Unassembled WGS sequence"/>
</dbReference>
<dbReference type="InterPro" id="IPR002078">
    <property type="entry name" value="Sigma_54_int"/>
</dbReference>
<dbReference type="SUPFAM" id="SSF52172">
    <property type="entry name" value="CheY-like"/>
    <property type="match status" value="1"/>
</dbReference>
<dbReference type="Gene3D" id="1.10.8.60">
    <property type="match status" value="1"/>
</dbReference>
<reference evidence="8 9" key="1">
    <citation type="submission" date="2023-06" db="EMBL/GenBank/DDBJ databases">
        <title>Roseiconus lacunae JC819 isolated from Gulf of Mannar region, Tamil Nadu.</title>
        <authorList>
            <person name="Pk S."/>
            <person name="Ch S."/>
            <person name="Ch V.R."/>
        </authorList>
    </citation>
    <scope>NUCLEOTIDE SEQUENCE [LARGE SCALE GENOMIC DNA]</scope>
    <source>
        <strain evidence="8 9">JC819</strain>
    </source>
</reference>
<evidence type="ECO:0000256" key="5">
    <source>
        <dbReference type="PROSITE-ProRule" id="PRU00169"/>
    </source>
</evidence>
<keyword evidence="4" id="KW-0804">Transcription</keyword>